<name>A0A7J6LQG0_PERCH</name>
<feature type="domain" description="DJ-1/PfpI" evidence="1">
    <location>
        <begin position="28"/>
        <end position="211"/>
    </location>
</feature>
<proteinExistence type="predicted"/>
<dbReference type="PANTHER" id="PTHR10224:SF12">
    <property type="entry name" value="GLYOXALASE ELBB"/>
    <property type="match status" value="1"/>
</dbReference>
<evidence type="ECO:0000313" key="3">
    <source>
        <dbReference type="Proteomes" id="UP000591131"/>
    </source>
</evidence>
<dbReference type="Proteomes" id="UP000591131">
    <property type="component" value="Unassembled WGS sequence"/>
</dbReference>
<dbReference type="InterPro" id="IPR002818">
    <property type="entry name" value="DJ-1/PfpI"/>
</dbReference>
<evidence type="ECO:0000313" key="2">
    <source>
        <dbReference type="EMBL" id="KAF4661457.1"/>
    </source>
</evidence>
<dbReference type="Pfam" id="PF01965">
    <property type="entry name" value="DJ-1_PfpI"/>
    <property type="match status" value="1"/>
</dbReference>
<dbReference type="Gene3D" id="3.40.50.880">
    <property type="match status" value="1"/>
</dbReference>
<organism evidence="2 3">
    <name type="scientific">Perkinsus chesapeaki</name>
    <name type="common">Clam parasite</name>
    <name type="synonym">Perkinsus andrewsi</name>
    <dbReference type="NCBI Taxonomy" id="330153"/>
    <lineage>
        <taxon>Eukaryota</taxon>
        <taxon>Sar</taxon>
        <taxon>Alveolata</taxon>
        <taxon>Perkinsozoa</taxon>
        <taxon>Perkinsea</taxon>
        <taxon>Perkinsida</taxon>
        <taxon>Perkinsidae</taxon>
        <taxon>Perkinsus</taxon>
    </lineage>
</organism>
<dbReference type="SUPFAM" id="SSF52317">
    <property type="entry name" value="Class I glutamine amidotransferase-like"/>
    <property type="match status" value="1"/>
</dbReference>
<accession>A0A7J6LQG0</accession>
<keyword evidence="3" id="KW-1185">Reference proteome</keyword>
<dbReference type="OrthoDB" id="543156at2759"/>
<reference evidence="2 3" key="1">
    <citation type="submission" date="2020-04" db="EMBL/GenBank/DDBJ databases">
        <title>Perkinsus chesapeaki whole genome sequence.</title>
        <authorList>
            <person name="Bogema D.R."/>
        </authorList>
    </citation>
    <scope>NUCLEOTIDE SEQUENCE [LARGE SCALE GENOMIC DNA]</scope>
    <source>
        <strain evidence="2">ATCC PRA-425</strain>
    </source>
</reference>
<sequence length="239" mass="25047">MLAASRSALSAAAPCRVAVVLSGCGHLDGTEIREAVFTLTELSKANAKVQCFAPNKNQMHVVNHCDGSVDSGSTRNVLTEASRIGREGTLPLKDLHAADFDALMFPGGFGAAKNLSNFAVKGSAMTVDPDVERVMKEFNEQGRPIGLVCIAPVLAAKVLKAEVTMGSDTVSEDYPNAGAAEAVVAMGGKHFNTKLNEAHVDKAKKVVTSAAYMNNTAPIHEIQASVAAMVTETLGLIEH</sequence>
<evidence type="ECO:0000259" key="1">
    <source>
        <dbReference type="Pfam" id="PF01965"/>
    </source>
</evidence>
<dbReference type="NCBIfam" id="NF008747">
    <property type="entry name" value="PRK11780.1"/>
    <property type="match status" value="1"/>
</dbReference>
<dbReference type="AlphaFoldDB" id="A0A7J6LQG0"/>
<gene>
    <name evidence="2" type="ORF">FOL47_006668</name>
</gene>
<dbReference type="InterPro" id="IPR029062">
    <property type="entry name" value="Class_I_gatase-like"/>
</dbReference>
<dbReference type="PANTHER" id="PTHR10224">
    <property type="entry name" value="ES1 PROTEIN HOMOLOG, MITOCHONDRIAL"/>
    <property type="match status" value="1"/>
</dbReference>
<protein>
    <recommendedName>
        <fullName evidence="1">DJ-1/PfpI domain-containing protein</fullName>
    </recommendedName>
</protein>
<dbReference type="EMBL" id="JAAPAO010000377">
    <property type="protein sequence ID" value="KAF4661457.1"/>
    <property type="molecule type" value="Genomic_DNA"/>
</dbReference>
<comment type="caution">
    <text evidence="2">The sequence shown here is derived from an EMBL/GenBank/DDBJ whole genome shotgun (WGS) entry which is preliminary data.</text>
</comment>